<dbReference type="EMBL" id="CACSLK010001140">
    <property type="protein sequence ID" value="CAA0807557.1"/>
    <property type="molecule type" value="Genomic_DNA"/>
</dbReference>
<protein>
    <recommendedName>
        <fullName evidence="10">Carboxypeptidase</fullName>
        <ecNumber evidence="10">3.4.16.-</ecNumber>
    </recommendedName>
</protein>
<sequence length="492" mass="55641">MKNSLTIFSVLCLMAYVTECLSRRANNNPLHEFLKTRNLRKQSDHPFLTMDDSNDFDSSSVYVASQTGMKEADKIKALPGQPPVTFSQYSGHVTVDAEAGRALFYYFVEAENPTSKPLVLWLNGGPGCSSVGYGAFTELGPFRVNPDGKTLWHNKNSWNNVANVLFLDSPAGVGFSYSNRSSDYVTGDKQTAADSYTFLVNWLQRFPEYKTRPFYITGESYAGHYVPQLADLILRYNKLSKNALYINLINRIAIGNAYIDTADNGIGSLDYFWSHALISEDTYKGVKTNCNFSSDKPDSDRCRYYKEQWHKESGNINNYDIYAPLCRSPRQFSSQISNFDPCTYDYVVEYLNNPYVQKALHANTTHISGPWDFCSDQIKKWTDGPDSVLPLVKSLMTRGIRVWFYSGDLDTNVPFTATLYSLVKIRSPVKTLWYPWYVNDQEVGGYAVGYQNLTFVTVRGSGHQVPSYQPERALALFTSFLKEKLPPAKNGS</sequence>
<evidence type="ECO:0000256" key="2">
    <source>
        <dbReference type="ARBA" id="ARBA00009431"/>
    </source>
</evidence>
<dbReference type="AlphaFoldDB" id="A0A9N7MIR9"/>
<dbReference type="InterPro" id="IPR001563">
    <property type="entry name" value="Peptidase_S10"/>
</dbReference>
<evidence type="ECO:0000256" key="6">
    <source>
        <dbReference type="ARBA" id="ARBA00022729"/>
    </source>
</evidence>
<evidence type="ECO:0000313" key="12">
    <source>
        <dbReference type="Proteomes" id="UP001153555"/>
    </source>
</evidence>
<keyword evidence="8" id="KW-1015">Disulfide bond</keyword>
<dbReference type="SUPFAM" id="SSF53474">
    <property type="entry name" value="alpha/beta-Hydrolases"/>
    <property type="match status" value="1"/>
</dbReference>
<dbReference type="FunFam" id="3.40.50.11320:FF:000002">
    <property type="entry name" value="Carboxypeptidase"/>
    <property type="match status" value="1"/>
</dbReference>
<dbReference type="OrthoDB" id="443318at2759"/>
<keyword evidence="5 10" id="KW-0645">Protease</keyword>
<dbReference type="Gene3D" id="3.40.50.11320">
    <property type="match status" value="1"/>
</dbReference>
<dbReference type="PANTHER" id="PTHR11802">
    <property type="entry name" value="SERINE PROTEASE FAMILY S10 SERINE CARBOXYPEPTIDASE"/>
    <property type="match status" value="1"/>
</dbReference>
<keyword evidence="9" id="KW-0325">Glycoprotein</keyword>
<comment type="subcellular location">
    <subcellularLocation>
        <location evidence="1">Secreted</location>
    </subcellularLocation>
</comment>
<dbReference type="PRINTS" id="PR00724">
    <property type="entry name" value="CRBOXYPTASEC"/>
</dbReference>
<organism evidence="11 12">
    <name type="scientific">Striga hermonthica</name>
    <name type="common">Purple witchweed</name>
    <name type="synonym">Buchnera hermonthica</name>
    <dbReference type="NCBI Taxonomy" id="68872"/>
    <lineage>
        <taxon>Eukaryota</taxon>
        <taxon>Viridiplantae</taxon>
        <taxon>Streptophyta</taxon>
        <taxon>Embryophyta</taxon>
        <taxon>Tracheophyta</taxon>
        <taxon>Spermatophyta</taxon>
        <taxon>Magnoliopsida</taxon>
        <taxon>eudicotyledons</taxon>
        <taxon>Gunneridae</taxon>
        <taxon>Pentapetalae</taxon>
        <taxon>asterids</taxon>
        <taxon>lamiids</taxon>
        <taxon>Lamiales</taxon>
        <taxon>Orobanchaceae</taxon>
        <taxon>Buchnereae</taxon>
        <taxon>Striga</taxon>
    </lineage>
</organism>
<feature type="signal peptide" evidence="10">
    <location>
        <begin position="1"/>
        <end position="20"/>
    </location>
</feature>
<dbReference type="GO" id="GO:0005576">
    <property type="term" value="C:extracellular region"/>
    <property type="evidence" value="ECO:0007669"/>
    <property type="project" value="UniProtKB-SubCell"/>
</dbReference>
<comment type="similarity">
    <text evidence="2 10">Belongs to the peptidase S10 family.</text>
</comment>
<dbReference type="Pfam" id="PF00450">
    <property type="entry name" value="Peptidase_S10"/>
    <property type="match status" value="1"/>
</dbReference>
<gene>
    <name evidence="11" type="ORF">SHERM_10274</name>
</gene>
<dbReference type="InterPro" id="IPR033124">
    <property type="entry name" value="Ser_caboxypep_his_AS"/>
</dbReference>
<dbReference type="PANTHER" id="PTHR11802:SF460">
    <property type="entry name" value="CARBOXYPEPTIDASE"/>
    <property type="match status" value="1"/>
</dbReference>
<keyword evidence="6 10" id="KW-0732">Signal</keyword>
<dbReference type="PROSITE" id="PS00560">
    <property type="entry name" value="CARBOXYPEPT_SER_HIS"/>
    <property type="match status" value="1"/>
</dbReference>
<dbReference type="GO" id="GO:0005773">
    <property type="term" value="C:vacuole"/>
    <property type="evidence" value="ECO:0007669"/>
    <property type="project" value="TreeGrafter"/>
</dbReference>
<evidence type="ECO:0000256" key="9">
    <source>
        <dbReference type="ARBA" id="ARBA00023180"/>
    </source>
</evidence>
<keyword evidence="4 10" id="KW-0121">Carboxypeptidase</keyword>
<dbReference type="Gene3D" id="6.10.250.940">
    <property type="match status" value="1"/>
</dbReference>
<dbReference type="Gene3D" id="3.40.50.1820">
    <property type="entry name" value="alpha/beta hydrolase"/>
    <property type="match status" value="1"/>
</dbReference>
<reference evidence="11" key="1">
    <citation type="submission" date="2019-12" db="EMBL/GenBank/DDBJ databases">
        <authorList>
            <person name="Scholes J."/>
        </authorList>
    </citation>
    <scope>NUCLEOTIDE SEQUENCE</scope>
</reference>
<dbReference type="GO" id="GO:0004185">
    <property type="term" value="F:serine-type carboxypeptidase activity"/>
    <property type="evidence" value="ECO:0007669"/>
    <property type="project" value="UniProtKB-UniRule"/>
</dbReference>
<evidence type="ECO:0000256" key="10">
    <source>
        <dbReference type="RuleBase" id="RU361156"/>
    </source>
</evidence>
<dbReference type="Proteomes" id="UP001153555">
    <property type="component" value="Unassembled WGS sequence"/>
</dbReference>
<dbReference type="InterPro" id="IPR029058">
    <property type="entry name" value="AB_hydrolase_fold"/>
</dbReference>
<dbReference type="InterPro" id="IPR018202">
    <property type="entry name" value="Ser_caboxypep_ser_AS"/>
</dbReference>
<dbReference type="FunFam" id="3.40.50.1820:FF:000030">
    <property type="entry name" value="Carboxypeptidase"/>
    <property type="match status" value="1"/>
</dbReference>
<dbReference type="EC" id="3.4.16.-" evidence="10"/>
<accession>A0A9N7MIR9</accession>
<name>A0A9N7MIR9_STRHE</name>
<keyword evidence="7 10" id="KW-0378">Hydrolase</keyword>
<dbReference type="PROSITE" id="PS00131">
    <property type="entry name" value="CARBOXYPEPT_SER_SER"/>
    <property type="match status" value="1"/>
</dbReference>
<evidence type="ECO:0000256" key="7">
    <source>
        <dbReference type="ARBA" id="ARBA00022801"/>
    </source>
</evidence>
<evidence type="ECO:0000256" key="4">
    <source>
        <dbReference type="ARBA" id="ARBA00022645"/>
    </source>
</evidence>
<feature type="chain" id="PRO_5040545855" description="Carboxypeptidase" evidence="10">
    <location>
        <begin position="21"/>
        <end position="492"/>
    </location>
</feature>
<comment type="caution">
    <text evidence="11">The sequence shown here is derived from an EMBL/GenBank/DDBJ whole genome shotgun (WGS) entry which is preliminary data.</text>
</comment>
<keyword evidence="3" id="KW-0964">Secreted</keyword>
<evidence type="ECO:0000256" key="3">
    <source>
        <dbReference type="ARBA" id="ARBA00022525"/>
    </source>
</evidence>
<evidence type="ECO:0000313" key="11">
    <source>
        <dbReference type="EMBL" id="CAA0807557.1"/>
    </source>
</evidence>
<evidence type="ECO:0000256" key="1">
    <source>
        <dbReference type="ARBA" id="ARBA00004613"/>
    </source>
</evidence>
<evidence type="ECO:0000256" key="5">
    <source>
        <dbReference type="ARBA" id="ARBA00022670"/>
    </source>
</evidence>
<evidence type="ECO:0000256" key="8">
    <source>
        <dbReference type="ARBA" id="ARBA00023157"/>
    </source>
</evidence>
<proteinExistence type="inferred from homology"/>
<dbReference type="GO" id="GO:0006508">
    <property type="term" value="P:proteolysis"/>
    <property type="evidence" value="ECO:0007669"/>
    <property type="project" value="UniProtKB-KW"/>
</dbReference>
<keyword evidence="12" id="KW-1185">Reference proteome</keyword>